<keyword evidence="8" id="KW-0830">Ubiquinone</keyword>
<reference evidence="11" key="2">
    <citation type="submission" date="2015-06" db="EMBL/GenBank/DDBJ databases">
        <title>Complete Genome sequence of Ruditapes Philippinarum (Mollusca : Bivalvia) mitochondria.</title>
        <authorList>
            <person name="Hwang J.Y."/>
            <person name="Kim E.B."/>
        </authorList>
    </citation>
    <scope>NUCLEOTIDE SEQUENCE</scope>
</reference>
<keyword evidence="8 12" id="KW-0496">Mitochondrion</keyword>
<evidence type="ECO:0000256" key="4">
    <source>
        <dbReference type="ARBA" id="ARBA00022692"/>
    </source>
</evidence>
<evidence type="ECO:0000256" key="10">
    <source>
        <dbReference type="SAM" id="SignalP"/>
    </source>
</evidence>
<keyword evidence="4 7" id="KW-0812">Transmembrane</keyword>
<comment type="subcellular location">
    <subcellularLocation>
        <location evidence="1">Membrane</location>
        <topology evidence="1">Multi-pass membrane protein</topology>
    </subcellularLocation>
    <subcellularLocation>
        <location evidence="7">Mitochondrion inner membrane</location>
        <topology evidence="7">Multi-pass membrane protein</topology>
    </subcellularLocation>
</comment>
<keyword evidence="10" id="KW-0732">Signal</keyword>
<accession>Q8WF33</accession>
<evidence type="ECO:0000256" key="7">
    <source>
        <dbReference type="RuleBase" id="RU000471"/>
    </source>
</evidence>
<dbReference type="CTD" id="4535"/>
<evidence type="ECO:0000313" key="12">
    <source>
        <dbReference type="EMBL" id="BAB83796.1"/>
    </source>
</evidence>
<evidence type="ECO:0000256" key="9">
    <source>
        <dbReference type="SAM" id="Phobius"/>
    </source>
</evidence>
<geneLocation type="mitochondrion" evidence="12"/>
<proteinExistence type="inferred from homology"/>
<comment type="catalytic activity">
    <reaction evidence="8">
        <text>a ubiquinone + NADH + 5 H(+)(in) = a ubiquinol + NAD(+) + 4 H(+)(out)</text>
        <dbReference type="Rhea" id="RHEA:29091"/>
        <dbReference type="Rhea" id="RHEA-COMP:9565"/>
        <dbReference type="Rhea" id="RHEA-COMP:9566"/>
        <dbReference type="ChEBI" id="CHEBI:15378"/>
        <dbReference type="ChEBI" id="CHEBI:16389"/>
        <dbReference type="ChEBI" id="CHEBI:17976"/>
        <dbReference type="ChEBI" id="CHEBI:57540"/>
        <dbReference type="ChEBI" id="CHEBI:57945"/>
        <dbReference type="EC" id="7.1.1.2"/>
    </reaction>
</comment>
<dbReference type="GeneID" id="29141325"/>
<dbReference type="PROSITE" id="PS00667">
    <property type="entry name" value="COMPLEX1_ND1_1"/>
    <property type="match status" value="1"/>
</dbReference>
<evidence type="ECO:0000256" key="3">
    <source>
        <dbReference type="ARBA" id="ARBA00021009"/>
    </source>
</evidence>
<keyword evidence="5 9" id="KW-1133">Transmembrane helix</keyword>
<dbReference type="KEGG" id="rphi:29141325"/>
<dbReference type="PROSITE" id="PS00668">
    <property type="entry name" value="COMPLEX1_ND1_2"/>
    <property type="match status" value="1"/>
</dbReference>
<dbReference type="EMBL" id="MT757748">
    <property type="protein sequence ID" value="QTF98739.1"/>
    <property type="molecule type" value="Genomic_DNA"/>
</dbReference>
<sequence length="309" mass="34865">MSVFLVSLVMLMSVAFFIVTERKGLGMLQLRQGPNKVGLKGLVQFLADGVKLFTKEMIMPLFASEGLYTVGPLICFFCAYSLWVLFPMMFSSLKITLGLLFFLCVSSAAVYGVFMVGWSCDSRYGFLGAMRAIAQSVSYEVFLSTCLFCPLILTGSYDLIESRCSPFSSVFIGFEVLVLWVICILAETNRPPFDFVEGESELVAGYMVEFGGVNFALLALAEYSNMAFMSMLSGVLFFSFSMNLPLLGNLLFSFYMVFFMYFMIWVRGLVPRFRYDLLMELCWKVLLPLTLCVFMVFSSVWVDLDYLLG</sequence>
<feature type="transmembrane region" description="Helical" evidence="9">
    <location>
        <begin position="98"/>
        <end position="119"/>
    </location>
</feature>
<dbReference type="GO" id="GO:0005743">
    <property type="term" value="C:mitochondrial inner membrane"/>
    <property type="evidence" value="ECO:0007669"/>
    <property type="project" value="UniProtKB-SubCell"/>
</dbReference>
<feature type="transmembrane region" description="Helical" evidence="9">
    <location>
        <begin position="252"/>
        <end position="270"/>
    </location>
</feature>
<keyword evidence="6 9" id="KW-0472">Membrane</keyword>
<dbReference type="EMBL" id="AB065375">
    <property type="protein sequence ID" value="BAB83796.1"/>
    <property type="molecule type" value="Genomic_DNA"/>
</dbReference>
<dbReference type="GO" id="GO:0009060">
    <property type="term" value="P:aerobic respiration"/>
    <property type="evidence" value="ECO:0007669"/>
    <property type="project" value="TreeGrafter"/>
</dbReference>
<protein>
    <recommendedName>
        <fullName evidence="3 8">NADH-ubiquinone oxidoreductase chain 1</fullName>
        <ecNumber evidence="8">7.1.1.2</ecNumber>
    </recommendedName>
</protein>
<gene>
    <name evidence="12" type="primary">ND1</name>
    <name evidence="13" type="synonym">nad1</name>
</gene>
<dbReference type="InterPro" id="IPR001694">
    <property type="entry name" value="NADH_UbQ_OxRdtase_su1/FPO"/>
</dbReference>
<evidence type="ECO:0000256" key="2">
    <source>
        <dbReference type="ARBA" id="ARBA00010535"/>
    </source>
</evidence>
<feature type="transmembrane region" description="Helical" evidence="9">
    <location>
        <begin position="139"/>
        <end position="160"/>
    </location>
</feature>
<evidence type="ECO:0000256" key="5">
    <source>
        <dbReference type="ARBA" id="ARBA00022989"/>
    </source>
</evidence>
<dbReference type="InterPro" id="IPR018086">
    <property type="entry name" value="NADH_UbQ_OxRdtase_su1_CS"/>
</dbReference>
<organism evidence="12">
    <name type="scientific">Ruditapes philippinarum</name>
    <name type="common">Japanese carpet shell</name>
    <name type="synonym">Venerupis philippinarum</name>
    <dbReference type="NCBI Taxonomy" id="129788"/>
    <lineage>
        <taxon>Eukaryota</taxon>
        <taxon>Metazoa</taxon>
        <taxon>Spiralia</taxon>
        <taxon>Lophotrochozoa</taxon>
        <taxon>Mollusca</taxon>
        <taxon>Bivalvia</taxon>
        <taxon>Autobranchia</taxon>
        <taxon>Heteroconchia</taxon>
        <taxon>Euheterodonta</taxon>
        <taxon>Imparidentia</taxon>
        <taxon>Neoheterodontei</taxon>
        <taxon>Venerida</taxon>
        <taxon>Veneroidea</taxon>
        <taxon>Veneridae</taxon>
        <taxon>Ruditapes</taxon>
    </lineage>
</organism>
<evidence type="ECO:0000313" key="11">
    <source>
        <dbReference type="EMBL" id="AKP94722.1"/>
    </source>
</evidence>
<dbReference type="HAMAP" id="MF_01350">
    <property type="entry name" value="NDH1_NuoH"/>
    <property type="match status" value="1"/>
</dbReference>
<evidence type="ECO:0000256" key="8">
    <source>
        <dbReference type="RuleBase" id="RU000473"/>
    </source>
</evidence>
<dbReference type="EMBL" id="KT001084">
    <property type="protein sequence ID" value="AKP94722.1"/>
    <property type="molecule type" value="Genomic_DNA"/>
</dbReference>
<dbReference type="PANTHER" id="PTHR11432:SF3">
    <property type="entry name" value="NADH-UBIQUINONE OXIDOREDUCTASE CHAIN 1"/>
    <property type="match status" value="1"/>
</dbReference>
<feature type="signal peptide" evidence="10">
    <location>
        <begin position="1"/>
        <end position="16"/>
    </location>
</feature>
<feature type="chain" id="PRO_5007714876" description="NADH-ubiquinone oxidoreductase chain 1" evidence="10">
    <location>
        <begin position="17"/>
        <end position="309"/>
    </location>
</feature>
<comment type="similarity">
    <text evidence="2 7">Belongs to the complex I subunit 1 family.</text>
</comment>
<feature type="transmembrane region" description="Helical" evidence="9">
    <location>
        <begin position="167"/>
        <end position="187"/>
    </location>
</feature>
<evidence type="ECO:0000256" key="1">
    <source>
        <dbReference type="ARBA" id="ARBA00004141"/>
    </source>
</evidence>
<reference evidence="12" key="1">
    <citation type="submission" date="2001-07" db="EMBL/GenBank/DDBJ databases">
        <title>Gender-associated mtDNA of Tapes philippinarum.</title>
        <authorList>
            <person name="Okazaki M."/>
            <person name="Ueshima R."/>
        </authorList>
    </citation>
    <scope>NUCLEOTIDE SEQUENCE</scope>
</reference>
<reference evidence="13" key="3">
    <citation type="journal article" date="2021" name="Genome Biol. Evol.">
        <title>A naturally heteroplasmic clam provides clues about the effects of genetic bottleneck on paternal mtDNA.</title>
        <authorList>
            <person name="Iannello M."/>
            <person name="Bettinazzi S."/>
            <person name="Breton S."/>
            <person name="Ghiselli F."/>
            <person name="Milani L."/>
        </authorList>
    </citation>
    <scope>NUCLEOTIDE SEQUENCE</scope>
    <source>
        <strain evidence="13">F-type</strain>
    </source>
</reference>
<dbReference type="AlphaFoldDB" id="Q8WF33"/>
<dbReference type="GO" id="GO:0008137">
    <property type="term" value="F:NADH dehydrogenase (ubiquinone) activity"/>
    <property type="evidence" value="ECO:0007669"/>
    <property type="project" value="UniProtKB-EC"/>
</dbReference>
<evidence type="ECO:0000313" key="13">
    <source>
        <dbReference type="EMBL" id="QTF98739.1"/>
    </source>
</evidence>
<dbReference type="GO" id="GO:0003954">
    <property type="term" value="F:NADH dehydrogenase activity"/>
    <property type="evidence" value="ECO:0007669"/>
    <property type="project" value="TreeGrafter"/>
</dbReference>
<dbReference type="PANTHER" id="PTHR11432">
    <property type="entry name" value="NADH DEHYDROGENASE SUBUNIT 1"/>
    <property type="match status" value="1"/>
</dbReference>
<feature type="transmembrane region" description="Helical" evidence="9">
    <location>
        <begin position="66"/>
        <end position="86"/>
    </location>
</feature>
<keyword evidence="7" id="KW-0520">NAD</keyword>
<evidence type="ECO:0000256" key="6">
    <source>
        <dbReference type="ARBA" id="ARBA00023136"/>
    </source>
</evidence>
<dbReference type="RefSeq" id="YP_009305280.1">
    <property type="nucleotide sequence ID" value="NC_031332.1"/>
</dbReference>
<name>Q8WF33_RUDPH</name>
<feature type="transmembrane region" description="Helical" evidence="9">
    <location>
        <begin position="282"/>
        <end position="302"/>
    </location>
</feature>
<dbReference type="Pfam" id="PF00146">
    <property type="entry name" value="NADHdh"/>
    <property type="match status" value="1"/>
</dbReference>
<dbReference type="EC" id="7.1.1.2" evidence="8"/>